<dbReference type="GO" id="GO:0016705">
    <property type="term" value="F:oxidoreductase activity, acting on paired donors, with incorporation or reduction of molecular oxygen"/>
    <property type="evidence" value="ECO:0007669"/>
    <property type="project" value="InterPro"/>
</dbReference>
<dbReference type="GO" id="GO:0005506">
    <property type="term" value="F:iron ion binding"/>
    <property type="evidence" value="ECO:0007669"/>
    <property type="project" value="InterPro"/>
</dbReference>
<sequence length="404" mass="45584">MTTTEPELLNPSGCPVAHLMDILPGELPAGQHMRIIDGLREQSPVFTGIAGEFQFFTITRMADIRKSFQKAQVFTNAAVTPTDPNPPYRWIPEMLDGKLHVDWRQLLTPLWSPGAVEKMKPKLRQRFTEVLDSIAAKGSCEFVSEVALLFPNVIFMDLMGLPSKDADQFQAWEVAILHTDRDVPGAAETQFAAMMEVMGYFGALIEQRKLDPKEDIISYVLGARIDGEPIPMQDILDFCLLMFMAGLDTVASQLTYNFWHLANNPQDRERLLAEPELWPSAIEEFLRFYSFVTPSRKVAEDTEVAGCPVKAGQMVFMPLVAANRDPREFENADKVLIDRENNRHIAFGAGPHRCLGSYFAREELMTAMTMWHERIPNYRIVPGTSVPEHGGQMGITSLHLEWDV</sequence>
<proteinExistence type="inferred from homology"/>
<evidence type="ECO:0000256" key="1">
    <source>
        <dbReference type="ARBA" id="ARBA00010617"/>
    </source>
</evidence>
<dbReference type="EMBL" id="CAEZYF010000037">
    <property type="protein sequence ID" value="CAB4748523.1"/>
    <property type="molecule type" value="Genomic_DNA"/>
</dbReference>
<dbReference type="PANTHER" id="PTHR46696:SF6">
    <property type="entry name" value="P450, PUTATIVE (EUROFUNG)-RELATED"/>
    <property type="match status" value="1"/>
</dbReference>
<dbReference type="SUPFAM" id="SSF48264">
    <property type="entry name" value="Cytochrome P450"/>
    <property type="match status" value="1"/>
</dbReference>
<evidence type="ECO:0000313" key="2">
    <source>
        <dbReference type="EMBL" id="CAB4365481.1"/>
    </source>
</evidence>
<dbReference type="InterPro" id="IPR002397">
    <property type="entry name" value="Cyt_P450_B"/>
</dbReference>
<dbReference type="InterPro" id="IPR036396">
    <property type="entry name" value="Cyt_P450_sf"/>
</dbReference>
<dbReference type="EMBL" id="CAFBMT010000022">
    <property type="protein sequence ID" value="CAB4950764.1"/>
    <property type="molecule type" value="Genomic_DNA"/>
</dbReference>
<evidence type="ECO:0000313" key="5">
    <source>
        <dbReference type="EMBL" id="CAB4950764.1"/>
    </source>
</evidence>
<dbReference type="InterPro" id="IPR001128">
    <property type="entry name" value="Cyt_P450"/>
</dbReference>
<gene>
    <name evidence="3" type="ORF">UFOPK2656_03392</name>
    <name evidence="4" type="ORF">UFOPK3267_03292</name>
    <name evidence="5" type="ORF">UFOPK3651_02830</name>
    <name evidence="6" type="ORF">UFOPK3931_03376</name>
    <name evidence="2" type="ORF">UFOPK4189_03225</name>
</gene>
<dbReference type="Gene3D" id="1.10.630.10">
    <property type="entry name" value="Cytochrome P450"/>
    <property type="match status" value="1"/>
</dbReference>
<name>A0A6J7K9D3_9ZZZZ</name>
<evidence type="ECO:0000313" key="6">
    <source>
        <dbReference type="EMBL" id="CAB5021346.1"/>
    </source>
</evidence>
<dbReference type="Pfam" id="PF00067">
    <property type="entry name" value="p450"/>
    <property type="match status" value="1"/>
</dbReference>
<reference evidence="5" key="1">
    <citation type="submission" date="2020-05" db="EMBL/GenBank/DDBJ databases">
        <authorList>
            <person name="Chiriac C."/>
            <person name="Salcher M."/>
            <person name="Ghai R."/>
            <person name="Kavagutti S V."/>
        </authorList>
    </citation>
    <scope>NUCLEOTIDE SEQUENCE</scope>
</reference>
<dbReference type="AlphaFoldDB" id="A0A6J7K9D3"/>
<protein>
    <submittedName>
        <fullName evidence="5">Unannotated protein</fullName>
    </submittedName>
</protein>
<dbReference type="PRINTS" id="PR00359">
    <property type="entry name" value="BP450"/>
</dbReference>
<dbReference type="EMBL" id="CAFBIY010000330">
    <property type="protein sequence ID" value="CAB4853754.1"/>
    <property type="molecule type" value="Genomic_DNA"/>
</dbReference>
<dbReference type="PRINTS" id="PR00385">
    <property type="entry name" value="P450"/>
</dbReference>
<dbReference type="GO" id="GO:0004497">
    <property type="term" value="F:monooxygenase activity"/>
    <property type="evidence" value="ECO:0007669"/>
    <property type="project" value="InterPro"/>
</dbReference>
<dbReference type="PANTHER" id="PTHR46696">
    <property type="entry name" value="P450, PUTATIVE (EUROFUNG)-RELATED"/>
    <property type="match status" value="1"/>
</dbReference>
<evidence type="ECO:0000313" key="3">
    <source>
        <dbReference type="EMBL" id="CAB4748523.1"/>
    </source>
</evidence>
<dbReference type="PROSITE" id="PS00086">
    <property type="entry name" value="CYTOCHROME_P450"/>
    <property type="match status" value="1"/>
</dbReference>
<comment type="similarity">
    <text evidence="1">Belongs to the cytochrome P450 family.</text>
</comment>
<dbReference type="EMBL" id="CAFBOL010000173">
    <property type="protein sequence ID" value="CAB5021346.1"/>
    <property type="molecule type" value="Genomic_DNA"/>
</dbReference>
<dbReference type="GO" id="GO:0020037">
    <property type="term" value="F:heme binding"/>
    <property type="evidence" value="ECO:0007669"/>
    <property type="project" value="InterPro"/>
</dbReference>
<dbReference type="EMBL" id="CAESGF010000033">
    <property type="protein sequence ID" value="CAB4365481.1"/>
    <property type="molecule type" value="Genomic_DNA"/>
</dbReference>
<dbReference type="InterPro" id="IPR017972">
    <property type="entry name" value="Cyt_P450_CS"/>
</dbReference>
<organism evidence="5">
    <name type="scientific">freshwater metagenome</name>
    <dbReference type="NCBI Taxonomy" id="449393"/>
    <lineage>
        <taxon>unclassified sequences</taxon>
        <taxon>metagenomes</taxon>
        <taxon>ecological metagenomes</taxon>
    </lineage>
</organism>
<evidence type="ECO:0000313" key="4">
    <source>
        <dbReference type="EMBL" id="CAB4853754.1"/>
    </source>
</evidence>
<dbReference type="CDD" id="cd11035">
    <property type="entry name" value="P450cam-like"/>
    <property type="match status" value="1"/>
</dbReference>
<accession>A0A6J7K9D3</accession>